<keyword evidence="1" id="KW-1133">Transmembrane helix</keyword>
<dbReference type="OrthoDB" id="8945282at2"/>
<feature type="transmembrane region" description="Helical" evidence="1">
    <location>
        <begin position="32"/>
        <end position="50"/>
    </location>
</feature>
<organism evidence="2 3">
    <name type="scientific">Pandoraea apista</name>
    <dbReference type="NCBI Taxonomy" id="93218"/>
    <lineage>
        <taxon>Bacteria</taxon>
        <taxon>Pseudomonadati</taxon>
        <taxon>Pseudomonadota</taxon>
        <taxon>Betaproteobacteria</taxon>
        <taxon>Burkholderiales</taxon>
        <taxon>Burkholderiaceae</taxon>
        <taxon>Pandoraea</taxon>
    </lineage>
</organism>
<gene>
    <name evidence="2" type="ORF">PAP18089_01927</name>
</gene>
<reference evidence="2 3" key="1">
    <citation type="submission" date="2019-08" db="EMBL/GenBank/DDBJ databases">
        <authorList>
            <person name="Peeters C."/>
        </authorList>
    </citation>
    <scope>NUCLEOTIDE SEQUENCE [LARGE SCALE GENOMIC DNA]</scope>
    <source>
        <strain evidence="2 3">LMG 18089</strain>
    </source>
</reference>
<proteinExistence type="predicted"/>
<dbReference type="RefSeq" id="WP_150728639.1">
    <property type="nucleotide sequence ID" value="NZ_CABPSX010000003.1"/>
</dbReference>
<accession>A0A5E5P3U2</accession>
<evidence type="ECO:0000313" key="2">
    <source>
        <dbReference type="EMBL" id="VVG70955.1"/>
    </source>
</evidence>
<sequence>MRHAELGIESIKVVPAAPVPMMTLMGYSVADWASAATLLYVVMLACHYIYKNFIKPSGKEE</sequence>
<protein>
    <submittedName>
        <fullName evidence="2">Uncharacterized protein</fullName>
    </submittedName>
</protein>
<keyword evidence="1" id="KW-0812">Transmembrane</keyword>
<dbReference type="Proteomes" id="UP000364291">
    <property type="component" value="Unassembled WGS sequence"/>
</dbReference>
<name>A0A5E5P3U2_9BURK</name>
<dbReference type="AlphaFoldDB" id="A0A5E5P3U2"/>
<evidence type="ECO:0000256" key="1">
    <source>
        <dbReference type="SAM" id="Phobius"/>
    </source>
</evidence>
<dbReference type="EMBL" id="CABPSX010000003">
    <property type="protein sequence ID" value="VVG70955.1"/>
    <property type="molecule type" value="Genomic_DNA"/>
</dbReference>
<evidence type="ECO:0000313" key="3">
    <source>
        <dbReference type="Proteomes" id="UP000364291"/>
    </source>
</evidence>
<keyword evidence="1" id="KW-0472">Membrane</keyword>